<gene>
    <name evidence="1" type="ORF">NCTC10132_00743</name>
</gene>
<dbReference type="SUPFAM" id="SSF52540">
    <property type="entry name" value="P-loop containing nucleoside triphosphate hydrolases"/>
    <property type="match status" value="1"/>
</dbReference>
<feature type="non-terminal residue" evidence="1">
    <location>
        <position position="119"/>
    </location>
</feature>
<dbReference type="KEGG" id="medw:NCTC10132_00743"/>
<dbReference type="AlphaFoldDB" id="A0A3B0PJB8"/>
<organism evidence="1 2">
    <name type="scientific">Mycoplasmopsis edwardii</name>
    <dbReference type="NCBI Taxonomy" id="53558"/>
    <lineage>
        <taxon>Bacteria</taxon>
        <taxon>Bacillati</taxon>
        <taxon>Mycoplasmatota</taxon>
        <taxon>Mycoplasmoidales</taxon>
        <taxon>Metamycoplasmataceae</taxon>
        <taxon>Mycoplasmopsis</taxon>
    </lineage>
</organism>
<dbReference type="Proteomes" id="UP000257559">
    <property type="component" value="Chromosome"/>
</dbReference>
<sequence length="119" mass="13679">MVAIVGKIASGKTRLLNELKQLGHKVFEADYFVSKLYNDPKFALEVAKKVSLDLVSDSKVLKDKIKNELLNNSDAFIKLENLVIDKVLEHLEANYYHFVELPILFKMNKAQTKSIKEIW</sequence>
<dbReference type="Pfam" id="PF13238">
    <property type="entry name" value="AAA_18"/>
    <property type="match status" value="1"/>
</dbReference>
<evidence type="ECO:0000313" key="2">
    <source>
        <dbReference type="Proteomes" id="UP000257559"/>
    </source>
</evidence>
<reference evidence="2" key="1">
    <citation type="submission" date="2018-06" db="EMBL/GenBank/DDBJ databases">
        <authorList>
            <consortium name="Pathogen Informatics"/>
        </authorList>
    </citation>
    <scope>NUCLEOTIDE SEQUENCE [LARGE SCALE GENOMIC DNA]</scope>
    <source>
        <strain evidence="2">NCTC10132</strain>
    </source>
</reference>
<dbReference type="Gene3D" id="3.40.50.300">
    <property type="entry name" value="P-loop containing nucleotide triphosphate hydrolases"/>
    <property type="match status" value="1"/>
</dbReference>
<evidence type="ECO:0000313" key="1">
    <source>
        <dbReference type="EMBL" id="SYV97378.1"/>
    </source>
</evidence>
<dbReference type="InterPro" id="IPR027417">
    <property type="entry name" value="P-loop_NTPase"/>
</dbReference>
<name>A0A3B0PJB8_9BACT</name>
<dbReference type="EMBL" id="LS991951">
    <property type="protein sequence ID" value="SYV97378.1"/>
    <property type="molecule type" value="Genomic_DNA"/>
</dbReference>
<keyword evidence="1" id="KW-0418">Kinase</keyword>
<proteinExistence type="predicted"/>
<keyword evidence="2" id="KW-1185">Reference proteome</keyword>
<accession>A0A3B0PJB8</accession>
<dbReference type="GO" id="GO:0016301">
    <property type="term" value="F:kinase activity"/>
    <property type="evidence" value="ECO:0007669"/>
    <property type="project" value="UniProtKB-KW"/>
</dbReference>
<keyword evidence="1" id="KW-0808">Transferase</keyword>
<protein>
    <submittedName>
        <fullName evidence="1">Dephospho-CoA kinase</fullName>
    </submittedName>
</protein>